<dbReference type="EMBL" id="OBQK01000015">
    <property type="protein sequence ID" value="SOC57726.1"/>
    <property type="molecule type" value="Genomic_DNA"/>
</dbReference>
<feature type="transmembrane region" description="Helical" evidence="8">
    <location>
        <begin position="322"/>
        <end position="343"/>
    </location>
</feature>
<feature type="transmembrane region" description="Helical" evidence="8">
    <location>
        <begin position="279"/>
        <end position="301"/>
    </location>
</feature>
<dbReference type="PANTHER" id="PTHR42893">
    <property type="entry name" value="PROTEIN DETOXIFICATION 44, CHLOROPLASTIC-RELATED"/>
    <property type="match status" value="1"/>
</dbReference>
<evidence type="ECO:0000256" key="3">
    <source>
        <dbReference type="ARBA" id="ARBA00022448"/>
    </source>
</evidence>
<evidence type="ECO:0000256" key="1">
    <source>
        <dbReference type="ARBA" id="ARBA00004651"/>
    </source>
</evidence>
<keyword evidence="5 8" id="KW-0812">Transmembrane</keyword>
<feature type="transmembrane region" description="Helical" evidence="8">
    <location>
        <begin position="57"/>
        <end position="78"/>
    </location>
</feature>
<dbReference type="InterPro" id="IPR002528">
    <property type="entry name" value="MATE_fam"/>
</dbReference>
<keyword evidence="3" id="KW-0813">Transport</keyword>
<evidence type="ECO:0000256" key="2">
    <source>
        <dbReference type="ARBA" id="ARBA00010199"/>
    </source>
</evidence>
<keyword evidence="4" id="KW-1003">Cell membrane</keyword>
<feature type="transmembrane region" description="Helical" evidence="8">
    <location>
        <begin position="242"/>
        <end position="267"/>
    </location>
</feature>
<feature type="transmembrane region" description="Helical" evidence="8">
    <location>
        <begin position="389"/>
        <end position="408"/>
    </location>
</feature>
<dbReference type="Pfam" id="PF01554">
    <property type="entry name" value="MatE"/>
    <property type="match status" value="2"/>
</dbReference>
<feature type="transmembrane region" description="Helical" evidence="8">
    <location>
        <begin position="99"/>
        <end position="122"/>
    </location>
</feature>
<dbReference type="AlphaFoldDB" id="A0A285VWU9"/>
<evidence type="ECO:0000313" key="10">
    <source>
        <dbReference type="Proteomes" id="UP000219688"/>
    </source>
</evidence>
<dbReference type="Proteomes" id="UP000219688">
    <property type="component" value="Unassembled WGS sequence"/>
</dbReference>
<keyword evidence="7 8" id="KW-0472">Membrane</keyword>
<feature type="transmembrane region" description="Helical" evidence="8">
    <location>
        <begin position="355"/>
        <end position="377"/>
    </location>
</feature>
<name>A0A285VWU9_9MICO</name>
<dbReference type="GO" id="GO:0015297">
    <property type="term" value="F:antiporter activity"/>
    <property type="evidence" value="ECO:0007669"/>
    <property type="project" value="InterPro"/>
</dbReference>
<dbReference type="NCBIfam" id="TIGR00797">
    <property type="entry name" value="matE"/>
    <property type="match status" value="1"/>
</dbReference>
<accession>A0A285VWU9</accession>
<dbReference type="PANTHER" id="PTHR42893:SF46">
    <property type="entry name" value="PROTEIN DETOXIFICATION 44, CHLOROPLASTIC"/>
    <property type="match status" value="1"/>
</dbReference>
<feature type="transmembrane region" description="Helical" evidence="8">
    <location>
        <begin position="173"/>
        <end position="195"/>
    </location>
</feature>
<evidence type="ECO:0000256" key="6">
    <source>
        <dbReference type="ARBA" id="ARBA00022989"/>
    </source>
</evidence>
<comment type="subcellular location">
    <subcellularLocation>
        <location evidence="1">Cell membrane</location>
        <topology evidence="1">Multi-pass membrane protein</topology>
    </subcellularLocation>
</comment>
<dbReference type="GO" id="GO:0042910">
    <property type="term" value="F:xenobiotic transmembrane transporter activity"/>
    <property type="evidence" value="ECO:0007669"/>
    <property type="project" value="InterPro"/>
</dbReference>
<reference evidence="10" key="1">
    <citation type="submission" date="2017-08" db="EMBL/GenBank/DDBJ databases">
        <authorList>
            <person name="Varghese N."/>
            <person name="Submissions S."/>
        </authorList>
    </citation>
    <scope>NUCLEOTIDE SEQUENCE [LARGE SCALE GENOMIC DNA]</scope>
    <source>
        <strain evidence="10">USBA17B2</strain>
    </source>
</reference>
<sequence length="453" mass="46106">MADSLPVTASATPPPDRGVRAEVLRLAVPAFLALIAEPLFLLADSAIVGYLGTSSLAGLGVASAVLLTAVNVFVFLAYGTTAVVARRLGAGDQRGAVSAGIDGLWLSLLLGAVAAVAVAVWARPLVEIFGASPDASAEAVTYLRVSTLGIPPMLLVLAATGVLRGLQDTRTPLVAAVAGFSANAALSLFLVHGVGWGIAGAAWGTVIAQTGMAIGLGWVVVRGAGRLDASLRFHAAGVLRSALDGVPLLVRTLALRAVLLLTTWAAAGLGEPELAAHQVAMTVWTSLAFALDALAIAAQALTGRSLGAGDVAGTRAVTWLMVRWGVWFGVVLTGLVVALHRVVPLGFSADPEVRAALAAALLVVAVSQPVAAVAFVLDGVLIGAGDARWLAVAQTVFLLAYLPMVLGVRASGVVGVPGLVWLWVAFTGFMTVRAVGLVWRARGDGWMVTGAAR</sequence>
<evidence type="ECO:0000256" key="4">
    <source>
        <dbReference type="ARBA" id="ARBA00022475"/>
    </source>
</evidence>
<protein>
    <submittedName>
        <fullName evidence="9">Putative efflux protein, MATE family</fullName>
    </submittedName>
</protein>
<keyword evidence="6 8" id="KW-1133">Transmembrane helix</keyword>
<dbReference type="GO" id="GO:0005886">
    <property type="term" value="C:plasma membrane"/>
    <property type="evidence" value="ECO:0007669"/>
    <property type="project" value="UniProtKB-SubCell"/>
</dbReference>
<evidence type="ECO:0000256" key="7">
    <source>
        <dbReference type="ARBA" id="ARBA00023136"/>
    </source>
</evidence>
<evidence type="ECO:0000256" key="5">
    <source>
        <dbReference type="ARBA" id="ARBA00022692"/>
    </source>
</evidence>
<dbReference type="PIRSF" id="PIRSF006603">
    <property type="entry name" value="DinF"/>
    <property type="match status" value="1"/>
</dbReference>
<feature type="transmembrane region" description="Helical" evidence="8">
    <location>
        <begin position="142"/>
        <end position="166"/>
    </location>
</feature>
<evidence type="ECO:0000313" key="9">
    <source>
        <dbReference type="EMBL" id="SOC57726.1"/>
    </source>
</evidence>
<feature type="transmembrane region" description="Helical" evidence="8">
    <location>
        <begin position="420"/>
        <end position="439"/>
    </location>
</feature>
<dbReference type="InterPro" id="IPR044644">
    <property type="entry name" value="DinF-like"/>
</dbReference>
<keyword evidence="10" id="KW-1185">Reference proteome</keyword>
<feature type="transmembrane region" description="Helical" evidence="8">
    <location>
        <begin position="26"/>
        <end position="51"/>
    </location>
</feature>
<proteinExistence type="inferred from homology"/>
<dbReference type="STRING" id="1122622.GCA_000421185_00318"/>
<evidence type="ECO:0000256" key="8">
    <source>
        <dbReference type="SAM" id="Phobius"/>
    </source>
</evidence>
<gene>
    <name evidence="9" type="ORF">SAMN05421879_11538</name>
</gene>
<comment type="similarity">
    <text evidence="2">Belongs to the multi antimicrobial extrusion (MATE) (TC 2.A.66.1) family.</text>
</comment>
<dbReference type="CDD" id="cd13136">
    <property type="entry name" value="MATE_DinF_like"/>
    <property type="match status" value="1"/>
</dbReference>
<organism evidence="9 10">
    <name type="scientific">Ornithinimicrobium cerasi</name>
    <dbReference type="NCBI Taxonomy" id="2248773"/>
    <lineage>
        <taxon>Bacteria</taxon>
        <taxon>Bacillati</taxon>
        <taxon>Actinomycetota</taxon>
        <taxon>Actinomycetes</taxon>
        <taxon>Micrococcales</taxon>
        <taxon>Ornithinimicrobiaceae</taxon>
        <taxon>Ornithinimicrobium</taxon>
    </lineage>
</organism>
<dbReference type="InterPro" id="IPR048279">
    <property type="entry name" value="MdtK-like"/>
</dbReference>
<feature type="transmembrane region" description="Helical" evidence="8">
    <location>
        <begin position="201"/>
        <end position="221"/>
    </location>
</feature>